<comment type="caution">
    <text evidence="1">The sequence shown here is derived from an EMBL/GenBank/DDBJ whole genome shotgun (WGS) entry which is preliminary data.</text>
</comment>
<dbReference type="GeneID" id="68288784"/>
<dbReference type="EMBL" id="BOLY01000002">
    <property type="protein sequence ID" value="GIZ39842.1"/>
    <property type="molecule type" value="Genomic_DNA"/>
</dbReference>
<keyword evidence="2" id="KW-1185">Reference proteome</keyword>
<name>A0A9P3FDI4_9PEZI</name>
<protein>
    <submittedName>
        <fullName evidence="1">Uncharacterized protein</fullName>
    </submittedName>
</protein>
<accession>A0A9P3FDI4</accession>
<reference evidence="1 2" key="1">
    <citation type="submission" date="2021-01" db="EMBL/GenBank/DDBJ databases">
        <title>Cercospora kikuchii MAFF 305040 whole genome shotgun sequence.</title>
        <authorList>
            <person name="Kashiwa T."/>
            <person name="Suzuki T."/>
        </authorList>
    </citation>
    <scope>NUCLEOTIDE SEQUENCE [LARGE SCALE GENOMIC DNA]</scope>
    <source>
        <strain evidence="1 2">MAFF 305040</strain>
    </source>
</reference>
<dbReference type="OrthoDB" id="1744869at2759"/>
<proteinExistence type="predicted"/>
<dbReference type="Proteomes" id="UP000825890">
    <property type="component" value="Unassembled WGS sequence"/>
</dbReference>
<dbReference type="AlphaFoldDB" id="A0A9P3FDI4"/>
<sequence>MLLSPAVAGPARAATWWALVQHSRHSPRRCLSAAVRLQQSTASGLPHPHASPSHGVFMGTVAAPSSQETSIDEIIARIEPAARGKPVQVSATPSLLSLLVSSSFARHALDPNFPLKVLQRFPANPTASKPLDAVVAVVDRLPAPGAPPSGVEGVAYALVTDPLQSLLEAQVPLQSSTTKPGSLSFAMRHGDFCRVDAQLPLAQTIFTTGMPSTLLHTRYQFDPLSGQLRKQGSQRLESAHIRLPDTLARGNIRLQAQLLPLTVPRQVVSSMGNIVRKLAAPESGSKIISASQELEAAVSSYFASKQKAPEAVQVWALIFPPELGGPRAAEEALSTALQRLDSKSIEGIWAADGSRGLMSSSPRDDLLPTLVAGARLCRVLSGGGGWGKKAGLLSLDPDSQYSTRELRGDQGWDFTFDGDSAEEMLASGRKQALGEVTREGESIVFFLVTPSEWKTGSDADLVDDVRHKEPGDIVFGALPASLDSDQASERLSQVTHHNWRFGALSEGGLALAIAKDGMPVTRTKADIPYARLNISGTG</sequence>
<evidence type="ECO:0000313" key="1">
    <source>
        <dbReference type="EMBL" id="GIZ39842.1"/>
    </source>
</evidence>
<gene>
    <name evidence="1" type="ORF">CKM354_000320900</name>
</gene>
<organism evidence="1 2">
    <name type="scientific">Cercospora kikuchii</name>
    <dbReference type="NCBI Taxonomy" id="84275"/>
    <lineage>
        <taxon>Eukaryota</taxon>
        <taxon>Fungi</taxon>
        <taxon>Dikarya</taxon>
        <taxon>Ascomycota</taxon>
        <taxon>Pezizomycotina</taxon>
        <taxon>Dothideomycetes</taxon>
        <taxon>Dothideomycetidae</taxon>
        <taxon>Mycosphaerellales</taxon>
        <taxon>Mycosphaerellaceae</taxon>
        <taxon>Cercospora</taxon>
    </lineage>
</organism>
<evidence type="ECO:0000313" key="2">
    <source>
        <dbReference type="Proteomes" id="UP000825890"/>
    </source>
</evidence>
<dbReference type="RefSeq" id="XP_044654329.1">
    <property type="nucleotide sequence ID" value="XM_044798394.1"/>
</dbReference>